<gene>
    <name evidence="2" type="ORF">DCAF_LOCUS13765</name>
</gene>
<accession>A0AAV1RT61</accession>
<keyword evidence="3" id="KW-1185">Reference proteome</keyword>
<evidence type="ECO:0000313" key="2">
    <source>
        <dbReference type="EMBL" id="CAK7338717.1"/>
    </source>
</evidence>
<feature type="region of interest" description="Disordered" evidence="1">
    <location>
        <begin position="104"/>
        <end position="128"/>
    </location>
</feature>
<dbReference type="AlphaFoldDB" id="A0AAV1RT61"/>
<proteinExistence type="predicted"/>
<comment type="caution">
    <text evidence="2">The sequence shown here is derived from an EMBL/GenBank/DDBJ whole genome shotgun (WGS) entry which is preliminary data.</text>
</comment>
<feature type="compositionally biased region" description="Basic and acidic residues" evidence="1">
    <location>
        <begin position="117"/>
        <end position="128"/>
    </location>
</feature>
<organism evidence="2 3">
    <name type="scientific">Dovyalis caffra</name>
    <dbReference type="NCBI Taxonomy" id="77055"/>
    <lineage>
        <taxon>Eukaryota</taxon>
        <taxon>Viridiplantae</taxon>
        <taxon>Streptophyta</taxon>
        <taxon>Embryophyta</taxon>
        <taxon>Tracheophyta</taxon>
        <taxon>Spermatophyta</taxon>
        <taxon>Magnoliopsida</taxon>
        <taxon>eudicotyledons</taxon>
        <taxon>Gunneridae</taxon>
        <taxon>Pentapetalae</taxon>
        <taxon>rosids</taxon>
        <taxon>fabids</taxon>
        <taxon>Malpighiales</taxon>
        <taxon>Salicaceae</taxon>
        <taxon>Flacourtieae</taxon>
        <taxon>Dovyalis</taxon>
    </lineage>
</organism>
<sequence>MYKRNYSSLTWTVAKEIKTWLSFASLYSMLLTYVQCDDKILLKLIGIWEMDRDERLSGLNIEGIAGASKIVFAKGCYGTELANSIDLVNTGQYLQRQIQGKEPMELGNRGWQGGLDPNKHERNGTSKL</sequence>
<reference evidence="2 3" key="1">
    <citation type="submission" date="2024-01" db="EMBL/GenBank/DDBJ databases">
        <authorList>
            <person name="Waweru B."/>
        </authorList>
    </citation>
    <scope>NUCLEOTIDE SEQUENCE [LARGE SCALE GENOMIC DNA]</scope>
</reference>
<name>A0AAV1RT61_9ROSI</name>
<evidence type="ECO:0000313" key="3">
    <source>
        <dbReference type="Proteomes" id="UP001314170"/>
    </source>
</evidence>
<protein>
    <submittedName>
        <fullName evidence="2">Uncharacterized protein</fullName>
    </submittedName>
</protein>
<dbReference type="EMBL" id="CAWUPB010001156">
    <property type="protein sequence ID" value="CAK7338717.1"/>
    <property type="molecule type" value="Genomic_DNA"/>
</dbReference>
<evidence type="ECO:0000256" key="1">
    <source>
        <dbReference type="SAM" id="MobiDB-lite"/>
    </source>
</evidence>
<dbReference type="Proteomes" id="UP001314170">
    <property type="component" value="Unassembled WGS sequence"/>
</dbReference>